<gene>
    <name evidence="2" type="ORF">ALE3EI_2587</name>
</gene>
<dbReference type="KEGG" id="alti:ALE3EI_2587"/>
<dbReference type="InterPro" id="IPR009061">
    <property type="entry name" value="DNA-bd_dom_put_sf"/>
</dbReference>
<dbReference type="GO" id="GO:0003677">
    <property type="term" value="F:DNA binding"/>
    <property type="evidence" value="ECO:0007669"/>
    <property type="project" value="InterPro"/>
</dbReference>
<reference evidence="2 3" key="1">
    <citation type="submission" date="2020-04" db="EMBL/GenBank/DDBJ databases">
        <title>Genome sequence of Altibacter aquimarinus strain ALE3EI.</title>
        <authorList>
            <person name="Oh H.-M."/>
            <person name="Jang D."/>
        </authorList>
    </citation>
    <scope>NUCLEOTIDE SEQUENCE [LARGE SCALE GENOMIC DNA]</scope>
    <source>
        <strain evidence="2 3">ALE3EI</strain>
    </source>
</reference>
<dbReference type="EMBL" id="CP052909">
    <property type="protein sequence ID" value="QNJ99117.1"/>
    <property type="molecule type" value="Genomic_DNA"/>
</dbReference>
<proteinExistence type="predicted"/>
<evidence type="ECO:0000259" key="1">
    <source>
        <dbReference type="Pfam" id="PF12728"/>
    </source>
</evidence>
<dbReference type="SUPFAM" id="SSF46955">
    <property type="entry name" value="Putative DNA-binding domain"/>
    <property type="match status" value="1"/>
</dbReference>
<organism evidence="2 3">
    <name type="scientific">Constantimarinum furrinae</name>
    <dbReference type="NCBI Taxonomy" id="2562285"/>
    <lineage>
        <taxon>Bacteria</taxon>
        <taxon>Pseudomonadati</taxon>
        <taxon>Bacteroidota</taxon>
        <taxon>Flavobacteriia</taxon>
        <taxon>Flavobacteriales</taxon>
        <taxon>Flavobacteriaceae</taxon>
        <taxon>Altibacter/Constantimarinum group</taxon>
        <taxon>Constantimarinum</taxon>
    </lineage>
</organism>
<dbReference type="InterPro" id="IPR038148">
    <property type="entry name" value="Tn1545/Tn916_Xis"/>
</dbReference>
<feature type="domain" description="Helix-turn-helix" evidence="1">
    <location>
        <begin position="40"/>
        <end position="86"/>
    </location>
</feature>
<dbReference type="RefSeq" id="WP_186989342.1">
    <property type="nucleotide sequence ID" value="NZ_CP052909.1"/>
</dbReference>
<accession>A0A7G8PXQ1</accession>
<dbReference type="Proteomes" id="UP000515514">
    <property type="component" value="Chromosome"/>
</dbReference>
<dbReference type="NCBIfam" id="TIGR01764">
    <property type="entry name" value="excise"/>
    <property type="match status" value="1"/>
</dbReference>
<sequence length="96" mass="11300">MELSIIPKEELEEIVKSSVEKSLNLFYSKKSENEKVSQNLSVREASDYLKVSELTIRNYIKRGLIRAEKIGNRIIINRKKLEETLKEVKSLKYKRD</sequence>
<dbReference type="InterPro" id="IPR041657">
    <property type="entry name" value="HTH_17"/>
</dbReference>
<dbReference type="Gene3D" id="3.90.105.50">
    <property type="match status" value="1"/>
</dbReference>
<keyword evidence="3" id="KW-1185">Reference proteome</keyword>
<evidence type="ECO:0000313" key="2">
    <source>
        <dbReference type="EMBL" id="QNJ99117.1"/>
    </source>
</evidence>
<dbReference type="AlphaFoldDB" id="A0A7G8PXQ1"/>
<dbReference type="InterPro" id="IPR010093">
    <property type="entry name" value="SinI_DNA-bd"/>
</dbReference>
<protein>
    <recommendedName>
        <fullName evidence="1">Helix-turn-helix domain-containing protein</fullName>
    </recommendedName>
</protein>
<name>A0A7G8PXQ1_9FLAO</name>
<dbReference type="Pfam" id="PF12728">
    <property type="entry name" value="HTH_17"/>
    <property type="match status" value="1"/>
</dbReference>
<evidence type="ECO:0000313" key="3">
    <source>
        <dbReference type="Proteomes" id="UP000515514"/>
    </source>
</evidence>